<dbReference type="InterPro" id="IPR003737">
    <property type="entry name" value="GlcNAc_PI_deacetylase-related"/>
</dbReference>
<dbReference type="NCBIfam" id="TIGR04001">
    <property type="entry name" value="thiol_BshB1"/>
    <property type="match status" value="1"/>
</dbReference>
<dbReference type="Gene3D" id="3.40.50.10320">
    <property type="entry name" value="LmbE-like"/>
    <property type="match status" value="1"/>
</dbReference>
<sequence length="236" mass="26273">MTEPLDILAFGAHPDDVEIGMAGTLAKLKEEGFRIGICNLTHAEKSSNGTVEIRQKEAAKAAGILELDELIQLSLPDRGLYLKEEYITEIISVIRTYRPRIIFAPYHEDRHPDHGNCAKLVEEAVFSSGVRMVGDGKNQKAHKPENLYFYQINGMNKPEFYIDISDQINKKALALQAYTSQFEKDKDGVDTPLTNGYVDAVISRERAYGKQIGSTYAEGFFAKGPLVLNYDLLGGI</sequence>
<evidence type="ECO:0000313" key="3">
    <source>
        <dbReference type="Proteomes" id="UP000324517"/>
    </source>
</evidence>
<organism evidence="2 3">
    <name type="scientific">Sutcliffiella horikoshii</name>
    <dbReference type="NCBI Taxonomy" id="79883"/>
    <lineage>
        <taxon>Bacteria</taxon>
        <taxon>Bacillati</taxon>
        <taxon>Bacillota</taxon>
        <taxon>Bacilli</taxon>
        <taxon>Bacillales</taxon>
        <taxon>Bacillaceae</taxon>
        <taxon>Sutcliffiella</taxon>
    </lineage>
</organism>
<dbReference type="OrthoDB" id="9778719at2"/>
<accession>A0A5D4TG96</accession>
<evidence type="ECO:0000256" key="1">
    <source>
        <dbReference type="ARBA" id="ARBA00001947"/>
    </source>
</evidence>
<dbReference type="RefSeq" id="WP_148978331.1">
    <property type="nucleotide sequence ID" value="NZ_JBNILM010000001.1"/>
</dbReference>
<dbReference type="EMBL" id="VTET01000001">
    <property type="protein sequence ID" value="TYS74627.1"/>
    <property type="molecule type" value="Genomic_DNA"/>
</dbReference>
<name>A0A5D4TG96_9BACI</name>
<dbReference type="PANTHER" id="PTHR12993:SF30">
    <property type="entry name" value="N-ACETYL-ALPHA-D-GLUCOSAMINYL L-MALATE DEACETYLASE 1"/>
    <property type="match status" value="1"/>
</dbReference>
<dbReference type="GO" id="GO:0016811">
    <property type="term" value="F:hydrolase activity, acting on carbon-nitrogen (but not peptide) bonds, in linear amides"/>
    <property type="evidence" value="ECO:0007669"/>
    <property type="project" value="TreeGrafter"/>
</dbReference>
<comment type="caution">
    <text evidence="2">The sequence shown here is derived from an EMBL/GenBank/DDBJ whole genome shotgun (WGS) entry which is preliminary data.</text>
</comment>
<dbReference type="SUPFAM" id="SSF102588">
    <property type="entry name" value="LmbE-like"/>
    <property type="match status" value="1"/>
</dbReference>
<dbReference type="GO" id="GO:0019213">
    <property type="term" value="F:deacetylase activity"/>
    <property type="evidence" value="ECO:0007669"/>
    <property type="project" value="InterPro"/>
</dbReference>
<dbReference type="PANTHER" id="PTHR12993">
    <property type="entry name" value="N-ACETYLGLUCOSAMINYL-PHOSPHATIDYLINOSITOL DE-N-ACETYLASE-RELATED"/>
    <property type="match status" value="1"/>
</dbReference>
<protein>
    <submittedName>
        <fullName evidence="2">Bacillithiol biosynthesis deacetylase BshB1</fullName>
    </submittedName>
</protein>
<proteinExistence type="predicted"/>
<dbReference type="InterPro" id="IPR024078">
    <property type="entry name" value="LmbE-like_dom_sf"/>
</dbReference>
<gene>
    <name evidence="2" type="primary">bshB1</name>
    <name evidence="2" type="ORF">FZC75_02720</name>
</gene>
<evidence type="ECO:0000313" key="2">
    <source>
        <dbReference type="EMBL" id="TYS74627.1"/>
    </source>
</evidence>
<dbReference type="GO" id="GO:0071793">
    <property type="term" value="P:bacillithiol biosynthetic process"/>
    <property type="evidence" value="ECO:0007669"/>
    <property type="project" value="InterPro"/>
</dbReference>
<dbReference type="AlphaFoldDB" id="A0A5D4TG96"/>
<dbReference type="Pfam" id="PF02585">
    <property type="entry name" value="PIG-L"/>
    <property type="match status" value="1"/>
</dbReference>
<reference evidence="2 3" key="1">
    <citation type="submission" date="2019-08" db="EMBL/GenBank/DDBJ databases">
        <title>Bacillus genomes from the desert of Cuatro Cienegas, Coahuila.</title>
        <authorList>
            <person name="Olmedo-Alvarez G."/>
        </authorList>
    </citation>
    <scope>NUCLEOTIDE SEQUENCE [LARGE SCALE GENOMIC DNA]</scope>
    <source>
        <strain evidence="2 3">CH98b_3T</strain>
    </source>
</reference>
<dbReference type="Proteomes" id="UP000324517">
    <property type="component" value="Unassembled WGS sequence"/>
</dbReference>
<comment type="cofactor">
    <cofactor evidence="1">
        <name>Zn(2+)</name>
        <dbReference type="ChEBI" id="CHEBI:29105"/>
    </cofactor>
</comment>
<dbReference type="InterPro" id="IPR023842">
    <property type="entry name" value="Bacillithiol_biosynth_BshB1"/>
</dbReference>